<name>A0ABX0LE65_9NEIS</name>
<gene>
    <name evidence="1" type="ORF">HA052_18750</name>
</gene>
<organism evidence="1 2">
    <name type="scientific">Chromobacterium fluminis</name>
    <dbReference type="NCBI Taxonomy" id="3044269"/>
    <lineage>
        <taxon>Bacteria</taxon>
        <taxon>Pseudomonadati</taxon>
        <taxon>Pseudomonadota</taxon>
        <taxon>Betaproteobacteria</taxon>
        <taxon>Neisseriales</taxon>
        <taxon>Chromobacteriaceae</taxon>
        <taxon>Chromobacterium</taxon>
    </lineage>
</organism>
<dbReference type="RefSeq" id="WP_166453070.1">
    <property type="nucleotide sequence ID" value="NZ_JAAOMA010000031.1"/>
</dbReference>
<evidence type="ECO:0000313" key="1">
    <source>
        <dbReference type="EMBL" id="NHR07233.1"/>
    </source>
</evidence>
<comment type="caution">
    <text evidence="1">The sequence shown here is derived from an EMBL/GenBank/DDBJ whole genome shotgun (WGS) entry which is preliminary data.</text>
</comment>
<keyword evidence="2" id="KW-1185">Reference proteome</keyword>
<protein>
    <submittedName>
        <fullName evidence="1">Uncharacterized protein</fullName>
    </submittedName>
</protein>
<reference evidence="1 2" key="1">
    <citation type="submission" date="2020-03" db="EMBL/GenBank/DDBJ databases">
        <title>Draft genome sequence of environmentally isolated cultures.</title>
        <authorList>
            <person name="Wilson H.S."/>
            <person name="De Leon M.E."/>
        </authorList>
    </citation>
    <scope>NUCLEOTIDE SEQUENCE [LARGE SCALE GENOMIC DNA]</scope>
    <source>
        <strain evidence="1 2">HSC-31F16</strain>
    </source>
</reference>
<proteinExistence type="predicted"/>
<sequence>MLANAISDQQHQFHYNQLGRPSFLIVYKSSPSVHQFDRFGRQLHDGAPPDLDNDNAKEGIVVDGLTYG</sequence>
<evidence type="ECO:0000313" key="2">
    <source>
        <dbReference type="Proteomes" id="UP001515641"/>
    </source>
</evidence>
<accession>A0ABX0LE65</accession>
<dbReference type="EMBL" id="JAAOMA010000031">
    <property type="protein sequence ID" value="NHR07233.1"/>
    <property type="molecule type" value="Genomic_DNA"/>
</dbReference>
<dbReference type="Proteomes" id="UP001515641">
    <property type="component" value="Unassembled WGS sequence"/>
</dbReference>